<proteinExistence type="predicted"/>
<gene>
    <name evidence="1" type="ORF">LSAT_V11C800406340</name>
</gene>
<reference evidence="1 2" key="1">
    <citation type="journal article" date="2017" name="Nat. Commun.">
        <title>Genome assembly with in vitro proximity ligation data and whole-genome triplication in lettuce.</title>
        <authorList>
            <person name="Reyes-Chin-Wo S."/>
            <person name="Wang Z."/>
            <person name="Yang X."/>
            <person name="Kozik A."/>
            <person name="Arikit S."/>
            <person name="Song C."/>
            <person name="Xia L."/>
            <person name="Froenicke L."/>
            <person name="Lavelle D.O."/>
            <person name="Truco M.J."/>
            <person name="Xia R."/>
            <person name="Zhu S."/>
            <person name="Xu C."/>
            <person name="Xu H."/>
            <person name="Xu X."/>
            <person name="Cox K."/>
            <person name="Korf I."/>
            <person name="Meyers B.C."/>
            <person name="Michelmore R.W."/>
        </authorList>
    </citation>
    <scope>NUCLEOTIDE SEQUENCE [LARGE SCALE GENOMIC DNA]</scope>
    <source>
        <strain evidence="2">cv. Salinas</strain>
        <tissue evidence="1">Seedlings</tissue>
    </source>
</reference>
<evidence type="ECO:0000313" key="2">
    <source>
        <dbReference type="Proteomes" id="UP000235145"/>
    </source>
</evidence>
<organism evidence="1 2">
    <name type="scientific">Lactuca sativa</name>
    <name type="common">Garden lettuce</name>
    <dbReference type="NCBI Taxonomy" id="4236"/>
    <lineage>
        <taxon>Eukaryota</taxon>
        <taxon>Viridiplantae</taxon>
        <taxon>Streptophyta</taxon>
        <taxon>Embryophyta</taxon>
        <taxon>Tracheophyta</taxon>
        <taxon>Spermatophyta</taxon>
        <taxon>Magnoliopsida</taxon>
        <taxon>eudicotyledons</taxon>
        <taxon>Gunneridae</taxon>
        <taxon>Pentapetalae</taxon>
        <taxon>asterids</taxon>
        <taxon>campanulids</taxon>
        <taxon>Asterales</taxon>
        <taxon>Asteraceae</taxon>
        <taxon>Cichorioideae</taxon>
        <taxon>Cichorieae</taxon>
        <taxon>Lactucinae</taxon>
        <taxon>Lactuca</taxon>
    </lineage>
</organism>
<comment type="caution">
    <text evidence="1">The sequence shown here is derived from an EMBL/GenBank/DDBJ whole genome shotgun (WGS) entry which is preliminary data.</text>
</comment>
<dbReference type="EMBL" id="NBSK02000008">
    <property type="protein sequence ID" value="KAJ0190097.1"/>
    <property type="molecule type" value="Genomic_DNA"/>
</dbReference>
<protein>
    <submittedName>
        <fullName evidence="1">Uncharacterized protein</fullName>
    </submittedName>
</protein>
<accession>A0A9R1WYL1</accession>
<evidence type="ECO:0000313" key="1">
    <source>
        <dbReference type="EMBL" id="KAJ0190097.1"/>
    </source>
</evidence>
<sequence>MAPLYETLAVNSMLELDQKVLPCSIVRKLMESMFRTSNSMASSLLLKKMQIKRESTRTTEGDTRQKSCYREKNGLGIYTLQMGFFYMDFDLISRSIDKSKK</sequence>
<dbReference type="AlphaFoldDB" id="A0A9R1WYL1"/>
<name>A0A9R1WYL1_LACSA</name>
<keyword evidence="2" id="KW-1185">Reference proteome</keyword>
<dbReference type="Proteomes" id="UP000235145">
    <property type="component" value="Unassembled WGS sequence"/>
</dbReference>